<dbReference type="InterPro" id="IPR011009">
    <property type="entry name" value="Kinase-like_dom_sf"/>
</dbReference>
<dbReference type="Pfam" id="PF09362">
    <property type="entry name" value="DUF1996"/>
    <property type="match status" value="1"/>
</dbReference>
<evidence type="ECO:0000259" key="3">
    <source>
        <dbReference type="PROSITE" id="PS50006"/>
    </source>
</evidence>
<dbReference type="Pfam" id="PF00069">
    <property type="entry name" value="Pkinase"/>
    <property type="match status" value="1"/>
</dbReference>
<accession>A0A8H6CHJ1</accession>
<comment type="similarity">
    <text evidence="1">Belongs to the protein kinase superfamily. CAMK Ser/Thr protein kinase family. CHEK2 subfamily.</text>
</comment>
<dbReference type="PROSITE" id="PS50006">
    <property type="entry name" value="FHA_DOMAIN"/>
    <property type="match status" value="1"/>
</dbReference>
<dbReference type="GO" id="GO:0005524">
    <property type="term" value="F:ATP binding"/>
    <property type="evidence" value="ECO:0007669"/>
    <property type="project" value="InterPro"/>
</dbReference>
<dbReference type="InterPro" id="IPR018535">
    <property type="entry name" value="DUF1996"/>
</dbReference>
<sequence length="1022" mass="112327">MPSLGAPALFGYLEEDGCDGLASARHQILDGQELLIGRDHKSCNVILTDPTVSNQHLQIYTIAYSEDNHQRIFVYAKDLSTNGTYWCYEHGNHWKESLIGRGSAVLLSNGDKVRLCNGSSFAFRSQLFTNLFRITGQKMGSGAYGEVWMAVDIARNRQMACKVIKLHKSPHQWPGRVSFSESCWREVELLKDISHPNIIHVERVFFTKTNLFIISDLITGGDLMSYIERPQTNMNDAEACIITYQMLKALEYLHRQGICHRDLKPENILMSKPARGARVILADFGHSTKLSGSKQVRRRRMKTASVGTDYYVAPEVRGKNKNTEGYTMATDMWSVGIITTLLLTGESVFENSKSDASSAAVLDAAAECDLAKMDYNSLWQTVNDLGKGFVKSLLILDEKARLEVEQALKHGWFTNVKRQRTIQQEYKDAIRGWMPSRPLLDYKEDLALFREASQPKLDSILMPPPAKPNSNRNLQRSLHQSEDGHQSSPFFSRAIQDGAMKIVAQAGKKREIESEDETSTPSIFPKPAVPANKRPNKNGREKYNVRSETKKPAKSSAKQAVGGEHETLFQFESSQRIQRPSLDLDYEEYRLHDKTGRIDPIISPGTVSSHVHKISGASNIGPSSTYDSLQSSGCTSCEIKKDLSAYWTPLLYYEHANGSFEEVPNGGMAVYYLGRGDNKTNIQPFPPGFRMLSGDAAARSFNDTPVSSVEGAEPYGNRVSFNCLTDSPNPQSPQMNMTDCDNGLRAQIQFQSCWDGVNKYLPDSSHVAYMSTIDNGACPPGYPVQLMHLFYEVLYSVSEIALDGGKFVFAQGDPTGYGFHGDFLNGWDVDTLQAGIEQCAVANEAGVVHECPVFAAIDDQNFSTDCPARLPEIDEPVHGVIDKLPGCITITPGPEEATLADFVCPANVPEPTLLNVSSGSGPAVGSTVDGWTYMGCANEPTGVRALGDATYTSNTMTNEACQSFCAGKGSPMAGTEYGTQCYCGSALAPGSSLNQTCSNMPCGGSDMEYCGGPDRLSVYHKA</sequence>
<dbReference type="AlphaFoldDB" id="A0A8H6CHJ1"/>
<dbReference type="InterPro" id="IPR008271">
    <property type="entry name" value="Ser/Thr_kinase_AS"/>
</dbReference>
<dbReference type="InterPro" id="IPR000253">
    <property type="entry name" value="FHA_dom"/>
</dbReference>
<reference evidence="6 7" key="1">
    <citation type="journal article" date="2020" name="Genomics">
        <title>Complete, high-quality genomes from long-read metagenomic sequencing of two wolf lichen thalli reveals enigmatic genome architecture.</title>
        <authorList>
            <person name="McKenzie S.K."/>
            <person name="Walston R.F."/>
            <person name="Allen J.L."/>
        </authorList>
    </citation>
    <scope>NUCLEOTIDE SEQUENCE [LARGE SCALE GENOMIC DNA]</scope>
    <source>
        <strain evidence="6">WasteWater1</strain>
    </source>
</reference>
<dbReference type="Gene3D" id="1.10.510.10">
    <property type="entry name" value="Transferase(Phosphotransferase) domain 1"/>
    <property type="match status" value="1"/>
</dbReference>
<dbReference type="InterPro" id="IPR008984">
    <property type="entry name" value="SMAD_FHA_dom_sf"/>
</dbReference>
<dbReference type="SMART" id="SM00220">
    <property type="entry name" value="S_TKc"/>
    <property type="match status" value="1"/>
</dbReference>
<feature type="domain" description="FHA" evidence="3">
    <location>
        <begin position="34"/>
        <end position="85"/>
    </location>
</feature>
<dbReference type="RefSeq" id="XP_037152824.1">
    <property type="nucleotide sequence ID" value="XM_037291389.1"/>
</dbReference>
<evidence type="ECO:0000256" key="2">
    <source>
        <dbReference type="SAM" id="MobiDB-lite"/>
    </source>
</evidence>
<dbReference type="PANTHER" id="PTHR43662:SF3">
    <property type="entry name" value="DOMAIN PROTEIN, PUTATIVE (AFU_ORTHOLOGUE AFUA_6G11970)-RELATED"/>
    <property type="match status" value="1"/>
</dbReference>
<dbReference type="SUPFAM" id="SSF56112">
    <property type="entry name" value="Protein kinase-like (PK-like)"/>
    <property type="match status" value="1"/>
</dbReference>
<evidence type="ECO:0000256" key="1">
    <source>
        <dbReference type="ARBA" id="ARBA00005575"/>
    </source>
</evidence>
<gene>
    <name evidence="6" type="ORF">HO133_000450</name>
</gene>
<comment type="caution">
    <text evidence="6">The sequence shown here is derived from an EMBL/GenBank/DDBJ whole genome shotgun (WGS) entry which is preliminary data.</text>
</comment>
<keyword evidence="7" id="KW-1185">Reference proteome</keyword>
<protein>
    <submittedName>
        <fullName evidence="6">Uncharacterized protein</fullName>
    </submittedName>
</protein>
<feature type="domain" description="WSC" evidence="5">
    <location>
        <begin position="930"/>
        <end position="1022"/>
    </location>
</feature>
<dbReference type="Pfam" id="PF00498">
    <property type="entry name" value="FHA"/>
    <property type="match status" value="1"/>
</dbReference>
<dbReference type="Gene3D" id="3.30.200.20">
    <property type="entry name" value="Phosphorylase Kinase, domain 1"/>
    <property type="match status" value="1"/>
</dbReference>
<dbReference type="Gene3D" id="2.60.200.20">
    <property type="match status" value="1"/>
</dbReference>
<dbReference type="SMART" id="SM00321">
    <property type="entry name" value="WSC"/>
    <property type="match status" value="1"/>
</dbReference>
<dbReference type="InterPro" id="IPR002889">
    <property type="entry name" value="WSC_carb-bd"/>
</dbReference>
<dbReference type="PROSITE" id="PS51212">
    <property type="entry name" value="WSC"/>
    <property type="match status" value="1"/>
</dbReference>
<dbReference type="SMART" id="SM00240">
    <property type="entry name" value="FHA"/>
    <property type="match status" value="1"/>
</dbReference>
<dbReference type="Pfam" id="PF01822">
    <property type="entry name" value="WSC"/>
    <property type="match status" value="1"/>
</dbReference>
<proteinExistence type="inferred from homology"/>
<dbReference type="EMBL" id="JACCJB010000010">
    <property type="protein sequence ID" value="KAF6223607.1"/>
    <property type="molecule type" value="Genomic_DNA"/>
</dbReference>
<feature type="compositionally biased region" description="Polar residues" evidence="2">
    <location>
        <begin position="468"/>
        <end position="478"/>
    </location>
</feature>
<dbReference type="GeneID" id="59328869"/>
<organism evidence="6 7">
    <name type="scientific">Letharia lupina</name>
    <dbReference type="NCBI Taxonomy" id="560253"/>
    <lineage>
        <taxon>Eukaryota</taxon>
        <taxon>Fungi</taxon>
        <taxon>Dikarya</taxon>
        <taxon>Ascomycota</taxon>
        <taxon>Pezizomycotina</taxon>
        <taxon>Lecanoromycetes</taxon>
        <taxon>OSLEUM clade</taxon>
        <taxon>Lecanoromycetidae</taxon>
        <taxon>Lecanorales</taxon>
        <taxon>Lecanorineae</taxon>
        <taxon>Parmeliaceae</taxon>
        <taxon>Letharia</taxon>
    </lineage>
</organism>
<dbReference type="CDD" id="cd22670">
    <property type="entry name" value="FHA_MEK1-like"/>
    <property type="match status" value="1"/>
</dbReference>
<name>A0A8H6CHJ1_9LECA</name>
<dbReference type="SUPFAM" id="SSF49879">
    <property type="entry name" value="SMAD/FHA domain"/>
    <property type="match status" value="1"/>
</dbReference>
<dbReference type="InterPro" id="IPR000719">
    <property type="entry name" value="Prot_kinase_dom"/>
</dbReference>
<dbReference type="PANTHER" id="PTHR43662">
    <property type="match status" value="1"/>
</dbReference>
<evidence type="ECO:0000259" key="4">
    <source>
        <dbReference type="PROSITE" id="PS50011"/>
    </source>
</evidence>
<feature type="domain" description="Protein kinase" evidence="4">
    <location>
        <begin position="133"/>
        <end position="413"/>
    </location>
</feature>
<feature type="compositionally biased region" description="Basic and acidic residues" evidence="2">
    <location>
        <begin position="538"/>
        <end position="551"/>
    </location>
</feature>
<dbReference type="GO" id="GO:0004672">
    <property type="term" value="F:protein kinase activity"/>
    <property type="evidence" value="ECO:0007669"/>
    <property type="project" value="InterPro"/>
</dbReference>
<feature type="region of interest" description="Disordered" evidence="2">
    <location>
        <begin position="457"/>
        <end position="490"/>
    </location>
</feature>
<evidence type="ECO:0000259" key="5">
    <source>
        <dbReference type="PROSITE" id="PS51212"/>
    </source>
</evidence>
<dbReference type="PROSITE" id="PS00108">
    <property type="entry name" value="PROTEIN_KINASE_ST"/>
    <property type="match status" value="1"/>
</dbReference>
<dbReference type="PROSITE" id="PS50011">
    <property type="entry name" value="PROTEIN_KINASE_DOM"/>
    <property type="match status" value="1"/>
</dbReference>
<evidence type="ECO:0000313" key="7">
    <source>
        <dbReference type="Proteomes" id="UP000593566"/>
    </source>
</evidence>
<dbReference type="Proteomes" id="UP000593566">
    <property type="component" value="Unassembled WGS sequence"/>
</dbReference>
<feature type="region of interest" description="Disordered" evidence="2">
    <location>
        <begin position="505"/>
        <end position="564"/>
    </location>
</feature>
<evidence type="ECO:0000313" key="6">
    <source>
        <dbReference type="EMBL" id="KAF6223607.1"/>
    </source>
</evidence>